<dbReference type="SUPFAM" id="SSF50346">
    <property type="entry name" value="PRC-barrel domain"/>
    <property type="match status" value="2"/>
</dbReference>
<dbReference type="InterPro" id="IPR011033">
    <property type="entry name" value="PRC_barrel-like_sf"/>
</dbReference>
<proteinExistence type="predicted"/>
<keyword evidence="3" id="KW-1185">Reference proteome</keyword>
<dbReference type="RefSeq" id="WP_231418571.1">
    <property type="nucleotide sequence ID" value="NZ_CP126446.1"/>
</dbReference>
<sequence length="256" mass="29602">MLLKGNLLEKFHLDANDGELGKVKDLYFDDKKWALRYMVVDTRKWLPGRKVVLSPSGIKEINVEDQLVHMNNDKESIRNSPTIEEEAPVSVQKEQEMANYYGWLPYWKGDSLWGTTGAPEMVGTEMAPQAPTVTENEFNEEADHHLRSMNEIKGDEAGYQLETADGNAGFIDDFIIEDESWKIRYVVVKTVEKLGGKRILISPDWMETVDWGKKSIPVNLDYKQIQDAPEYDPDKPVTRDDEEKIYTAFHRPKYWQ</sequence>
<evidence type="ECO:0000313" key="2">
    <source>
        <dbReference type="EMBL" id="WIF98802.1"/>
    </source>
</evidence>
<name>A0ABY8V0P3_9BACI</name>
<dbReference type="EMBL" id="CP126446">
    <property type="protein sequence ID" value="WIF98802.1"/>
    <property type="molecule type" value="Genomic_DNA"/>
</dbReference>
<gene>
    <name evidence="2" type="ORF">QNI29_03880</name>
</gene>
<protein>
    <submittedName>
        <fullName evidence="2">PRC-barrel domain-containing protein</fullName>
    </submittedName>
</protein>
<evidence type="ECO:0000259" key="1">
    <source>
        <dbReference type="Pfam" id="PF05239"/>
    </source>
</evidence>
<accession>A0ABY8V0P3</accession>
<organism evidence="2 3">
    <name type="scientific">Pontibacillus chungwhensis</name>
    <dbReference type="NCBI Taxonomy" id="265426"/>
    <lineage>
        <taxon>Bacteria</taxon>
        <taxon>Bacillati</taxon>
        <taxon>Bacillota</taxon>
        <taxon>Bacilli</taxon>
        <taxon>Bacillales</taxon>
        <taxon>Bacillaceae</taxon>
        <taxon>Pontibacillus</taxon>
    </lineage>
</organism>
<dbReference type="InterPro" id="IPR014747">
    <property type="entry name" value="Bac_photo_RC_H_C"/>
</dbReference>
<dbReference type="InterPro" id="IPR027275">
    <property type="entry name" value="PRC-brl_dom"/>
</dbReference>
<dbReference type="Pfam" id="PF05239">
    <property type="entry name" value="PRC"/>
    <property type="match status" value="1"/>
</dbReference>
<dbReference type="Gene3D" id="3.90.50.10">
    <property type="entry name" value="Photosynthetic Reaction Center, subunit H, domain 2"/>
    <property type="match status" value="2"/>
</dbReference>
<dbReference type="Proteomes" id="UP001236652">
    <property type="component" value="Chromosome"/>
</dbReference>
<reference evidence="2 3" key="1">
    <citation type="submission" date="2023-05" db="EMBL/GenBank/DDBJ databases">
        <title>Comparative genomics reveals the evidence of polycyclic aromatic hydrocarbons degradation in moderately halophilic genus Pontibacillus.</title>
        <authorList>
            <person name="Yang H."/>
            <person name="Qian Z."/>
        </authorList>
    </citation>
    <scope>NUCLEOTIDE SEQUENCE [LARGE SCALE GENOMIC DNA]</scope>
    <source>
        <strain evidence="3">HN14</strain>
    </source>
</reference>
<evidence type="ECO:0000313" key="3">
    <source>
        <dbReference type="Proteomes" id="UP001236652"/>
    </source>
</evidence>
<feature type="domain" description="PRC-barrel" evidence="1">
    <location>
        <begin position="14"/>
        <end position="75"/>
    </location>
</feature>